<accession>A0A4R2EU82</accession>
<organism evidence="3 4">
    <name type="scientific">Acetobacteroides hydrogenigenes</name>
    <dbReference type="NCBI Taxonomy" id="979970"/>
    <lineage>
        <taxon>Bacteria</taxon>
        <taxon>Pseudomonadati</taxon>
        <taxon>Bacteroidota</taxon>
        <taxon>Bacteroidia</taxon>
        <taxon>Bacteroidales</taxon>
        <taxon>Rikenellaceae</taxon>
        <taxon>Acetobacteroides</taxon>
    </lineage>
</organism>
<reference evidence="3 4" key="1">
    <citation type="submission" date="2019-03" db="EMBL/GenBank/DDBJ databases">
        <title>Genomic Encyclopedia of Archaeal and Bacterial Type Strains, Phase II (KMG-II): from individual species to whole genera.</title>
        <authorList>
            <person name="Goeker M."/>
        </authorList>
    </citation>
    <scope>NUCLEOTIDE SEQUENCE [LARGE SCALE GENOMIC DNA]</scope>
    <source>
        <strain evidence="3 4">RL-C</strain>
    </source>
</reference>
<keyword evidence="2" id="KW-0732">Signal</keyword>
<dbReference type="OrthoDB" id="9838153at2"/>
<protein>
    <submittedName>
        <fullName evidence="3">Uncharacterized protein DUF4252</fullName>
    </submittedName>
</protein>
<dbReference type="Pfam" id="PF14060">
    <property type="entry name" value="DUF4252"/>
    <property type="match status" value="1"/>
</dbReference>
<keyword evidence="4" id="KW-1185">Reference proteome</keyword>
<feature type="compositionally biased region" description="Low complexity" evidence="1">
    <location>
        <begin position="117"/>
        <end position="129"/>
    </location>
</feature>
<dbReference type="EMBL" id="SLWB01000002">
    <property type="protein sequence ID" value="TCN72185.1"/>
    <property type="molecule type" value="Genomic_DNA"/>
</dbReference>
<evidence type="ECO:0000313" key="4">
    <source>
        <dbReference type="Proteomes" id="UP000294830"/>
    </source>
</evidence>
<dbReference type="InterPro" id="IPR025348">
    <property type="entry name" value="DUF4252"/>
</dbReference>
<sequence length="267" mass="29947">MKKLLFIALLLVGGAATGISSTSAQCKIDDIYEKYRTNERFNSVNMSKEMLTLVAAQHNADRIKEDVKNMSSVKILSVKVPSSKKGHSFGISTNGNGSVYFDSEAFEANLNESLSESLSSINESSTTLTKEQKEEKEKKIKEKLAQKEAQLKKKMEEKQAEVKKRKEEAQKKQDEIKGLMEQVAKDASSCIEASKYAELMSVNEDGKLVKYFAKMEAEKIKEFVVVTKSDREYSLIIIKGDDVKIQSVSRLSYLIPSAKIDVDDYIN</sequence>
<feature type="region of interest" description="Disordered" evidence="1">
    <location>
        <begin position="117"/>
        <end position="137"/>
    </location>
</feature>
<feature type="chain" id="PRO_5020497635" evidence="2">
    <location>
        <begin position="25"/>
        <end position="267"/>
    </location>
</feature>
<dbReference type="AlphaFoldDB" id="A0A4R2EU82"/>
<dbReference type="RefSeq" id="WP_131838248.1">
    <property type="nucleotide sequence ID" value="NZ_SLWB01000002.1"/>
</dbReference>
<dbReference type="Proteomes" id="UP000294830">
    <property type="component" value="Unassembled WGS sequence"/>
</dbReference>
<evidence type="ECO:0000256" key="1">
    <source>
        <dbReference type="SAM" id="MobiDB-lite"/>
    </source>
</evidence>
<comment type="caution">
    <text evidence="3">The sequence shown here is derived from an EMBL/GenBank/DDBJ whole genome shotgun (WGS) entry which is preliminary data.</text>
</comment>
<evidence type="ECO:0000313" key="3">
    <source>
        <dbReference type="EMBL" id="TCN72185.1"/>
    </source>
</evidence>
<evidence type="ECO:0000256" key="2">
    <source>
        <dbReference type="SAM" id="SignalP"/>
    </source>
</evidence>
<feature type="signal peptide" evidence="2">
    <location>
        <begin position="1"/>
        <end position="24"/>
    </location>
</feature>
<name>A0A4R2EU82_9BACT</name>
<proteinExistence type="predicted"/>
<gene>
    <name evidence="3" type="ORF">CLV25_102148</name>
</gene>